<feature type="region of interest" description="Disordered" evidence="1">
    <location>
        <begin position="1"/>
        <end position="33"/>
    </location>
</feature>
<feature type="compositionally biased region" description="Basic and acidic residues" evidence="1">
    <location>
        <begin position="23"/>
        <end position="33"/>
    </location>
</feature>
<keyword evidence="3" id="KW-1185">Reference proteome</keyword>
<dbReference type="AlphaFoldDB" id="A0A392NP81"/>
<accession>A0A392NP81</accession>
<reference evidence="2 3" key="1">
    <citation type="journal article" date="2018" name="Front. Plant Sci.">
        <title>Red Clover (Trifolium pratense) and Zigzag Clover (T. medium) - A Picture of Genomic Similarities and Differences.</title>
        <authorList>
            <person name="Dluhosova J."/>
            <person name="Istvanek J."/>
            <person name="Nedelnik J."/>
            <person name="Repkova J."/>
        </authorList>
    </citation>
    <scope>NUCLEOTIDE SEQUENCE [LARGE SCALE GENOMIC DNA]</scope>
    <source>
        <strain evidence="3">cv. 10/8</strain>
        <tissue evidence="2">Leaf</tissue>
    </source>
</reference>
<dbReference type="Proteomes" id="UP000265520">
    <property type="component" value="Unassembled WGS sequence"/>
</dbReference>
<evidence type="ECO:0000313" key="2">
    <source>
        <dbReference type="EMBL" id="MCI01661.1"/>
    </source>
</evidence>
<dbReference type="EMBL" id="LXQA010046750">
    <property type="protein sequence ID" value="MCI01661.1"/>
    <property type="molecule type" value="Genomic_DNA"/>
</dbReference>
<sequence length="33" mass="3788">KRKDQAPPEPEPSKWPKGQTTSVRREKAKAVQE</sequence>
<organism evidence="2 3">
    <name type="scientific">Trifolium medium</name>
    <dbReference type="NCBI Taxonomy" id="97028"/>
    <lineage>
        <taxon>Eukaryota</taxon>
        <taxon>Viridiplantae</taxon>
        <taxon>Streptophyta</taxon>
        <taxon>Embryophyta</taxon>
        <taxon>Tracheophyta</taxon>
        <taxon>Spermatophyta</taxon>
        <taxon>Magnoliopsida</taxon>
        <taxon>eudicotyledons</taxon>
        <taxon>Gunneridae</taxon>
        <taxon>Pentapetalae</taxon>
        <taxon>rosids</taxon>
        <taxon>fabids</taxon>
        <taxon>Fabales</taxon>
        <taxon>Fabaceae</taxon>
        <taxon>Papilionoideae</taxon>
        <taxon>50 kb inversion clade</taxon>
        <taxon>NPAAA clade</taxon>
        <taxon>Hologalegina</taxon>
        <taxon>IRL clade</taxon>
        <taxon>Trifolieae</taxon>
        <taxon>Trifolium</taxon>
    </lineage>
</organism>
<evidence type="ECO:0000256" key="1">
    <source>
        <dbReference type="SAM" id="MobiDB-lite"/>
    </source>
</evidence>
<comment type="caution">
    <text evidence="2">The sequence shown here is derived from an EMBL/GenBank/DDBJ whole genome shotgun (WGS) entry which is preliminary data.</text>
</comment>
<protein>
    <submittedName>
        <fullName evidence="2">Uncharacterized protein</fullName>
    </submittedName>
</protein>
<evidence type="ECO:0000313" key="3">
    <source>
        <dbReference type="Proteomes" id="UP000265520"/>
    </source>
</evidence>
<proteinExistence type="predicted"/>
<name>A0A392NP81_9FABA</name>
<feature type="compositionally biased region" description="Basic and acidic residues" evidence="1">
    <location>
        <begin position="1"/>
        <end position="14"/>
    </location>
</feature>
<feature type="non-terminal residue" evidence="2">
    <location>
        <position position="1"/>
    </location>
</feature>